<protein>
    <submittedName>
        <fullName evidence="2">GNAT family N-acetyltransferase</fullName>
        <ecNumber evidence="2">2.3.1.-</ecNumber>
    </submittedName>
</protein>
<dbReference type="Proteomes" id="UP001597158">
    <property type="component" value="Unassembled WGS sequence"/>
</dbReference>
<dbReference type="EMBL" id="JBHTMC010000001">
    <property type="protein sequence ID" value="MFD1261981.1"/>
    <property type="molecule type" value="Genomic_DNA"/>
</dbReference>
<sequence>MPAPARSAQQLKPLAADLPATALRPMHRFAVPDAPRILAHLLGLDAEDRMLRFSHGIRDEGIAAYVSTLDFAGDHIHGLCTAQGAVIALAHAGVRDGALDFGLSVSPDYRMRGLGRALFGHVIALARTLPASRIICHSISPAVLHMAAATGFRRPGGILDAPLTLDLPANGRPLAAVAAQPQRRTAA</sequence>
<dbReference type="Pfam" id="PF00583">
    <property type="entry name" value="Acetyltransf_1"/>
    <property type="match status" value="1"/>
</dbReference>
<dbReference type="GO" id="GO:0016746">
    <property type="term" value="F:acyltransferase activity"/>
    <property type="evidence" value="ECO:0007669"/>
    <property type="project" value="UniProtKB-KW"/>
</dbReference>
<feature type="domain" description="N-acetyltransferase" evidence="1">
    <location>
        <begin position="21"/>
        <end position="170"/>
    </location>
</feature>
<name>A0ABW3W7L9_9RHOO</name>
<dbReference type="SUPFAM" id="SSF55729">
    <property type="entry name" value="Acyl-CoA N-acyltransferases (Nat)"/>
    <property type="match status" value="1"/>
</dbReference>
<reference evidence="3" key="1">
    <citation type="journal article" date="2019" name="Int. J. Syst. Evol. Microbiol.">
        <title>The Global Catalogue of Microorganisms (GCM) 10K type strain sequencing project: providing services to taxonomists for standard genome sequencing and annotation.</title>
        <authorList>
            <consortium name="The Broad Institute Genomics Platform"/>
            <consortium name="The Broad Institute Genome Sequencing Center for Infectious Disease"/>
            <person name="Wu L."/>
            <person name="Ma J."/>
        </authorList>
    </citation>
    <scope>NUCLEOTIDE SEQUENCE [LARGE SCALE GENOMIC DNA]</scope>
    <source>
        <strain evidence="3">CCUG 48884</strain>
    </source>
</reference>
<proteinExistence type="predicted"/>
<keyword evidence="2" id="KW-0012">Acyltransferase</keyword>
<dbReference type="Gene3D" id="3.40.630.30">
    <property type="match status" value="1"/>
</dbReference>
<dbReference type="InterPro" id="IPR000182">
    <property type="entry name" value="GNAT_dom"/>
</dbReference>
<dbReference type="EC" id="2.3.1.-" evidence="2"/>
<gene>
    <name evidence="2" type="ORF">ACFQ4M_00205</name>
</gene>
<dbReference type="RefSeq" id="WP_277830468.1">
    <property type="nucleotide sequence ID" value="NZ_JARQZE010000001.1"/>
</dbReference>
<comment type="caution">
    <text evidence="2">The sequence shown here is derived from an EMBL/GenBank/DDBJ whole genome shotgun (WGS) entry which is preliminary data.</text>
</comment>
<keyword evidence="2" id="KW-0808">Transferase</keyword>
<evidence type="ECO:0000313" key="2">
    <source>
        <dbReference type="EMBL" id="MFD1261981.1"/>
    </source>
</evidence>
<dbReference type="PROSITE" id="PS51186">
    <property type="entry name" value="GNAT"/>
    <property type="match status" value="1"/>
</dbReference>
<evidence type="ECO:0000259" key="1">
    <source>
        <dbReference type="PROSITE" id="PS51186"/>
    </source>
</evidence>
<dbReference type="CDD" id="cd04301">
    <property type="entry name" value="NAT_SF"/>
    <property type="match status" value="1"/>
</dbReference>
<keyword evidence="3" id="KW-1185">Reference proteome</keyword>
<organism evidence="2 3">
    <name type="scientific">Thauera mechernichensis</name>
    <dbReference type="NCBI Taxonomy" id="82788"/>
    <lineage>
        <taxon>Bacteria</taxon>
        <taxon>Pseudomonadati</taxon>
        <taxon>Pseudomonadota</taxon>
        <taxon>Betaproteobacteria</taxon>
        <taxon>Rhodocyclales</taxon>
        <taxon>Zoogloeaceae</taxon>
        <taxon>Thauera</taxon>
    </lineage>
</organism>
<accession>A0ABW3W7L9</accession>
<dbReference type="InterPro" id="IPR016181">
    <property type="entry name" value="Acyl_CoA_acyltransferase"/>
</dbReference>
<evidence type="ECO:0000313" key="3">
    <source>
        <dbReference type="Proteomes" id="UP001597158"/>
    </source>
</evidence>